<dbReference type="InterPro" id="IPR000917">
    <property type="entry name" value="Sulfatase_N"/>
</dbReference>
<feature type="domain" description="Sulfatase N-terminal" evidence="4">
    <location>
        <begin position="44"/>
        <end position="368"/>
    </location>
</feature>
<dbReference type="GO" id="GO:0004065">
    <property type="term" value="F:arylsulfatase activity"/>
    <property type="evidence" value="ECO:0007669"/>
    <property type="project" value="TreeGrafter"/>
</dbReference>
<evidence type="ECO:0000256" key="3">
    <source>
        <dbReference type="SAM" id="SignalP"/>
    </source>
</evidence>
<comment type="similarity">
    <text evidence="1">Belongs to the sulfatase family.</text>
</comment>
<dbReference type="PATRIC" id="fig|991778.3.peg.3663"/>
<evidence type="ECO:0000256" key="2">
    <source>
        <dbReference type="SAM" id="MobiDB-lite"/>
    </source>
</evidence>
<dbReference type="Gene3D" id="3.40.720.10">
    <property type="entry name" value="Alkaline Phosphatase, subunit A"/>
    <property type="match status" value="1"/>
</dbReference>
<evidence type="ECO:0000256" key="1">
    <source>
        <dbReference type="ARBA" id="ARBA00008779"/>
    </source>
</evidence>
<protein>
    <submittedName>
        <fullName evidence="5">N-acetylgalactosamine 6-sulfatase (GALNS)</fullName>
    </submittedName>
</protein>
<feature type="signal peptide" evidence="3">
    <location>
        <begin position="1"/>
        <end position="38"/>
    </location>
</feature>
<dbReference type="RefSeq" id="WP_007327357.1">
    <property type="nucleotide sequence ID" value="NZ_AFAR01000178.1"/>
</dbReference>
<gene>
    <name evidence="5" type="ORF">RBWH47_02984</name>
</gene>
<dbReference type="SUPFAM" id="SSF53649">
    <property type="entry name" value="Alkaline phosphatase-like"/>
    <property type="match status" value="1"/>
</dbReference>
<dbReference type="Gene3D" id="3.30.1120.10">
    <property type="match status" value="1"/>
</dbReference>
<sequence length="505" mass="56811">MIRPHLPFHQFKASPLWLPCSLLVFMVFATSLSSVASAANQQRPNVVLVFIDDMGWEDFSCFGNHDAQTPRIDQMAREGVRYEQFYVNSPICSPSRTAISTGQYPQRWRIGSFLNNRDHNNERGIAQWLDPAAPMLARSLQQSGYATGHFGKWHMGGQRNVDDAPYISEYGFDESLTNFEGMGPKLLPLTLKPGDDEPGRIWADAERLGEGYRWMLRSKITGGFVDAAIPFIDRAQKNNQPFYVNLWPDDVHSPFWPPVDEWADGKRGLYLSVLEEMDRQLGKLFDRIRNDEALRNNTLVLICSDNGPEQGAGSAGPFRGHKTHLYEGGIRSSMVAWGPGIVTRTNAVDTKSVFSAIDLVPTLLDITGTKHPQDATFDGESLASVFTSDGQSRNAPIFFRRPPDRDSYYGVDDLPDLAMRKGKWKLLCEYDGSSAELYDLDTDRGETTDVSAEHPDTVAEMTKNLVAWHRSMPKDNGATYRVKTKKERPLPLRRATSRLSQIQLT</sequence>
<dbReference type="EMBL" id="AFAR01000178">
    <property type="protein sequence ID" value="EGF26612.1"/>
    <property type="molecule type" value="Genomic_DNA"/>
</dbReference>
<name>F2AUP6_RHOBT</name>
<evidence type="ECO:0000313" key="6">
    <source>
        <dbReference type="Proteomes" id="UP000006222"/>
    </source>
</evidence>
<keyword evidence="3" id="KW-0732">Signal</keyword>
<accession>F2AUP6</accession>
<reference evidence="5 6" key="1">
    <citation type="journal article" date="2013" name="Mar. Genomics">
        <title>Expression of sulfatases in Rhodopirellula baltica and the diversity of sulfatases in the genus Rhodopirellula.</title>
        <authorList>
            <person name="Wegner C.E."/>
            <person name="Richter-Heitmann T."/>
            <person name="Klindworth A."/>
            <person name="Klockow C."/>
            <person name="Richter M."/>
            <person name="Achstetter T."/>
            <person name="Glockner F.O."/>
            <person name="Harder J."/>
        </authorList>
    </citation>
    <scope>NUCLEOTIDE SEQUENCE [LARGE SCALE GENOMIC DNA]</scope>
    <source>
        <strain evidence="5 6">WH47</strain>
    </source>
</reference>
<dbReference type="Proteomes" id="UP000006222">
    <property type="component" value="Unassembled WGS sequence"/>
</dbReference>
<comment type="caution">
    <text evidence="5">The sequence shown here is derived from an EMBL/GenBank/DDBJ whole genome shotgun (WGS) entry which is preliminary data.</text>
</comment>
<evidence type="ECO:0000259" key="4">
    <source>
        <dbReference type="Pfam" id="PF00884"/>
    </source>
</evidence>
<dbReference type="PANTHER" id="PTHR42693">
    <property type="entry name" value="ARYLSULFATASE FAMILY MEMBER"/>
    <property type="match status" value="1"/>
</dbReference>
<dbReference type="InterPro" id="IPR017850">
    <property type="entry name" value="Alkaline_phosphatase_core_sf"/>
</dbReference>
<organism evidence="5 6">
    <name type="scientific">Rhodopirellula baltica WH47</name>
    <dbReference type="NCBI Taxonomy" id="991778"/>
    <lineage>
        <taxon>Bacteria</taxon>
        <taxon>Pseudomonadati</taxon>
        <taxon>Planctomycetota</taxon>
        <taxon>Planctomycetia</taxon>
        <taxon>Pirellulales</taxon>
        <taxon>Pirellulaceae</taxon>
        <taxon>Rhodopirellula</taxon>
    </lineage>
</organism>
<evidence type="ECO:0000313" key="5">
    <source>
        <dbReference type="EMBL" id="EGF26612.1"/>
    </source>
</evidence>
<dbReference type="AlphaFoldDB" id="F2AUP6"/>
<feature type="region of interest" description="Disordered" evidence="2">
    <location>
        <begin position="476"/>
        <end position="505"/>
    </location>
</feature>
<dbReference type="InterPro" id="IPR050738">
    <property type="entry name" value="Sulfatase"/>
</dbReference>
<proteinExistence type="inferred from homology"/>
<dbReference type="Pfam" id="PF00884">
    <property type="entry name" value="Sulfatase"/>
    <property type="match status" value="1"/>
</dbReference>
<feature type="chain" id="PRO_5003273933" evidence="3">
    <location>
        <begin position="39"/>
        <end position="505"/>
    </location>
</feature>
<dbReference type="PANTHER" id="PTHR42693:SF33">
    <property type="entry name" value="ARYLSULFATASE"/>
    <property type="match status" value="1"/>
</dbReference>